<dbReference type="EMBL" id="PNCG01000002">
    <property type="protein sequence ID" value="TMP88606.1"/>
    <property type="molecule type" value="Genomic_DNA"/>
</dbReference>
<feature type="signal peptide" evidence="1">
    <location>
        <begin position="1"/>
        <end position="21"/>
    </location>
</feature>
<comment type="caution">
    <text evidence="2">The sequence shown here is derived from an EMBL/GenBank/DDBJ whole genome shotgun (WGS) entry which is preliminary data.</text>
</comment>
<dbReference type="RefSeq" id="WP_022943802.1">
    <property type="nucleotide sequence ID" value="NZ_CP023396.1"/>
</dbReference>
<dbReference type="GeneID" id="58228496"/>
<accession>A0A5S3ZAH6</accession>
<sequence length="84" mass="9198">MLKYIAAIFTAFVLATSVAQAGSTPPKDIDKKQAVAIAKEAENGKVLKISEQREKFIVRILKPKGRVVDVSVSKRTGQVEKENN</sequence>
<gene>
    <name evidence="2" type="ORF">CWC05_04010</name>
</gene>
<dbReference type="STRING" id="151081.TW72_08335"/>
<feature type="chain" id="PRO_5024431728" evidence="1">
    <location>
        <begin position="22"/>
        <end position="84"/>
    </location>
</feature>
<dbReference type="Proteomes" id="UP000305874">
    <property type="component" value="Unassembled WGS sequence"/>
</dbReference>
<name>A0A5S3ZAH6_9GAMM</name>
<reference evidence="3" key="2">
    <citation type="submission" date="2019-06" db="EMBL/GenBank/DDBJ databases">
        <title>Co-occurence of chitin degradation, pigmentation and bioactivity in marine Pseudoalteromonas.</title>
        <authorList>
            <person name="Sonnenschein E.C."/>
            <person name="Bech P.K."/>
        </authorList>
    </citation>
    <scope>NUCLEOTIDE SEQUENCE [LARGE SCALE GENOMIC DNA]</scope>
    <source>
        <strain evidence="3">S2897</strain>
    </source>
</reference>
<proteinExistence type="predicted"/>
<protein>
    <submittedName>
        <fullName evidence="2">Uncharacterized protein</fullName>
    </submittedName>
</protein>
<organism evidence="2 3">
    <name type="scientific">Pseudoalteromonas ruthenica</name>
    <dbReference type="NCBI Taxonomy" id="151081"/>
    <lineage>
        <taxon>Bacteria</taxon>
        <taxon>Pseudomonadati</taxon>
        <taxon>Pseudomonadota</taxon>
        <taxon>Gammaproteobacteria</taxon>
        <taxon>Alteromonadales</taxon>
        <taxon>Pseudoalteromonadaceae</taxon>
        <taxon>Pseudoalteromonas</taxon>
    </lineage>
</organism>
<evidence type="ECO:0000256" key="1">
    <source>
        <dbReference type="SAM" id="SignalP"/>
    </source>
</evidence>
<reference evidence="2 3" key="1">
    <citation type="submission" date="2017-12" db="EMBL/GenBank/DDBJ databases">
        <authorList>
            <person name="Paulsen S."/>
            <person name="Gram L.K."/>
        </authorList>
    </citation>
    <scope>NUCLEOTIDE SEQUENCE [LARGE SCALE GENOMIC DNA]</scope>
    <source>
        <strain evidence="2 3">S2897</strain>
    </source>
</reference>
<dbReference type="AlphaFoldDB" id="A0A5S3ZAH6"/>
<keyword evidence="1" id="KW-0732">Signal</keyword>
<evidence type="ECO:0000313" key="3">
    <source>
        <dbReference type="Proteomes" id="UP000305874"/>
    </source>
</evidence>
<evidence type="ECO:0000313" key="2">
    <source>
        <dbReference type="EMBL" id="TMP88606.1"/>
    </source>
</evidence>
<dbReference type="OrthoDB" id="6315199at2"/>